<dbReference type="EMBL" id="BSNS01000011">
    <property type="protein sequence ID" value="GLQ55447.1"/>
    <property type="molecule type" value="Genomic_DNA"/>
</dbReference>
<dbReference type="Gene3D" id="1.10.3300.10">
    <property type="entry name" value="Jann2411-like domain"/>
    <property type="match status" value="1"/>
</dbReference>
<comment type="caution">
    <text evidence="2">The sequence shown here is derived from an EMBL/GenBank/DDBJ whole genome shotgun (WGS) entry which is preliminary data.</text>
</comment>
<feature type="domain" description="Zinc finger CGNR" evidence="1">
    <location>
        <begin position="152"/>
        <end position="195"/>
    </location>
</feature>
<dbReference type="InterPro" id="IPR021005">
    <property type="entry name" value="Znf_CGNR"/>
</dbReference>
<organism evidence="2 3">
    <name type="scientific">Devosia nitrariae</name>
    <dbReference type="NCBI Taxonomy" id="2071872"/>
    <lineage>
        <taxon>Bacteria</taxon>
        <taxon>Pseudomonadati</taxon>
        <taxon>Pseudomonadota</taxon>
        <taxon>Alphaproteobacteria</taxon>
        <taxon>Hyphomicrobiales</taxon>
        <taxon>Devosiaceae</taxon>
        <taxon>Devosia</taxon>
    </lineage>
</organism>
<gene>
    <name evidence="2" type="ORF">GCM10010862_27060</name>
</gene>
<evidence type="ECO:0000259" key="1">
    <source>
        <dbReference type="Pfam" id="PF11706"/>
    </source>
</evidence>
<proteinExistence type="predicted"/>
<dbReference type="RefSeq" id="WP_284340854.1">
    <property type="nucleotide sequence ID" value="NZ_BSNS01000011.1"/>
</dbReference>
<accession>A0ABQ5W6E8</accession>
<dbReference type="PANTHER" id="PTHR35525:SF3">
    <property type="entry name" value="BLL6575 PROTEIN"/>
    <property type="match status" value="1"/>
</dbReference>
<dbReference type="Pfam" id="PF11706">
    <property type="entry name" value="zf-CGNR"/>
    <property type="match status" value="1"/>
</dbReference>
<keyword evidence="3" id="KW-1185">Reference proteome</keyword>
<dbReference type="SUPFAM" id="SSF160904">
    <property type="entry name" value="Jann2411-like"/>
    <property type="match status" value="1"/>
</dbReference>
<dbReference type="Pfam" id="PF07336">
    <property type="entry name" value="ABATE"/>
    <property type="match status" value="1"/>
</dbReference>
<evidence type="ECO:0000313" key="3">
    <source>
        <dbReference type="Proteomes" id="UP001156691"/>
    </source>
</evidence>
<dbReference type="InterPro" id="IPR023286">
    <property type="entry name" value="ABATE_dom_sf"/>
</dbReference>
<dbReference type="PANTHER" id="PTHR35525">
    <property type="entry name" value="BLL6575 PROTEIN"/>
    <property type="match status" value="1"/>
</dbReference>
<sequence>MAKDFELIGGALALDFANTAAGRGTPDFFEHLEASQDFADWLEQAGVLEGKAADGVRKALAAHGRDGLLERAFDLREAIYRVGAQIADGHVVAEADLDTIRDRAREAMVTTPLAWDGKKYRLDFAAGSPEAAALGPIAWSALELLSAGGFERLKQCPNHGCGWLFYDRSKNNSRRWCDMATCGNQSKGRRFRARH</sequence>
<name>A0ABQ5W6E8_9HYPH</name>
<evidence type="ECO:0000313" key="2">
    <source>
        <dbReference type="EMBL" id="GLQ55447.1"/>
    </source>
</evidence>
<protein>
    <recommendedName>
        <fullName evidence="1">Zinc finger CGNR domain-containing protein</fullName>
    </recommendedName>
</protein>
<dbReference type="InterPro" id="IPR010852">
    <property type="entry name" value="ABATE"/>
</dbReference>
<reference evidence="3" key="1">
    <citation type="journal article" date="2019" name="Int. J. Syst. Evol. Microbiol.">
        <title>The Global Catalogue of Microorganisms (GCM) 10K type strain sequencing project: providing services to taxonomists for standard genome sequencing and annotation.</title>
        <authorList>
            <consortium name="The Broad Institute Genomics Platform"/>
            <consortium name="The Broad Institute Genome Sequencing Center for Infectious Disease"/>
            <person name="Wu L."/>
            <person name="Ma J."/>
        </authorList>
    </citation>
    <scope>NUCLEOTIDE SEQUENCE [LARGE SCALE GENOMIC DNA]</scope>
    <source>
        <strain evidence="3">NBRC 112416</strain>
    </source>
</reference>
<dbReference type="Proteomes" id="UP001156691">
    <property type="component" value="Unassembled WGS sequence"/>
</dbReference>